<evidence type="ECO:0000256" key="12">
    <source>
        <dbReference type="ARBA" id="ARBA00025198"/>
    </source>
</evidence>
<organism evidence="17 18">
    <name type="scientific">Amycolatopsis acidiphila</name>
    <dbReference type="NCBI Taxonomy" id="715473"/>
    <lineage>
        <taxon>Bacteria</taxon>
        <taxon>Bacillati</taxon>
        <taxon>Actinomycetota</taxon>
        <taxon>Actinomycetes</taxon>
        <taxon>Pseudonocardiales</taxon>
        <taxon>Pseudonocardiaceae</taxon>
        <taxon>Amycolatopsis</taxon>
    </lineage>
</organism>
<keyword evidence="7 14" id="KW-0375">Hydrogen ion transport</keyword>
<evidence type="ECO:0000313" key="18">
    <source>
        <dbReference type="Proteomes" id="UP000318578"/>
    </source>
</evidence>
<evidence type="ECO:0000256" key="6">
    <source>
        <dbReference type="ARBA" id="ARBA00022692"/>
    </source>
</evidence>
<evidence type="ECO:0000256" key="1">
    <source>
        <dbReference type="ARBA" id="ARBA00004162"/>
    </source>
</evidence>
<comment type="subcellular location">
    <subcellularLocation>
        <location evidence="1 14">Cell membrane</location>
        <topology evidence="1 14">Single-pass membrane protein</topology>
    </subcellularLocation>
</comment>
<evidence type="ECO:0000256" key="3">
    <source>
        <dbReference type="ARBA" id="ARBA00022448"/>
    </source>
</evidence>
<keyword evidence="4 14" id="KW-1003">Cell membrane</keyword>
<evidence type="ECO:0000256" key="10">
    <source>
        <dbReference type="ARBA" id="ARBA00023136"/>
    </source>
</evidence>
<feature type="transmembrane region" description="Helical" evidence="14">
    <location>
        <begin position="6"/>
        <end position="26"/>
    </location>
</feature>
<dbReference type="InterPro" id="IPR002146">
    <property type="entry name" value="ATP_synth_b/b'su_bac/chlpt"/>
</dbReference>
<evidence type="ECO:0000313" key="17">
    <source>
        <dbReference type="EMBL" id="TVT21041.1"/>
    </source>
</evidence>
<dbReference type="GO" id="GO:0045259">
    <property type="term" value="C:proton-transporting ATP synthase complex"/>
    <property type="evidence" value="ECO:0007669"/>
    <property type="project" value="UniProtKB-KW"/>
</dbReference>
<evidence type="ECO:0000256" key="5">
    <source>
        <dbReference type="ARBA" id="ARBA00022547"/>
    </source>
</evidence>
<dbReference type="CDD" id="cd06503">
    <property type="entry name" value="ATP-synt_Fo_b"/>
    <property type="match status" value="1"/>
</dbReference>
<dbReference type="PANTHER" id="PTHR33445:SF1">
    <property type="entry name" value="ATP SYNTHASE SUBUNIT B"/>
    <property type="match status" value="1"/>
</dbReference>
<keyword evidence="3 14" id="KW-0813">Transport</keyword>
<dbReference type="GO" id="GO:0005886">
    <property type="term" value="C:plasma membrane"/>
    <property type="evidence" value="ECO:0007669"/>
    <property type="project" value="UniProtKB-SubCell"/>
</dbReference>
<keyword evidence="8 14" id="KW-1133">Transmembrane helix</keyword>
<reference evidence="17 18" key="1">
    <citation type="submission" date="2019-07" db="EMBL/GenBank/DDBJ databases">
        <title>New species of Amycolatopsis and Streptomyces.</title>
        <authorList>
            <person name="Duangmal K."/>
            <person name="Teo W.F.A."/>
            <person name="Lipun K."/>
        </authorList>
    </citation>
    <scope>NUCLEOTIDE SEQUENCE [LARGE SCALE GENOMIC DNA]</scope>
    <source>
        <strain evidence="17 18">JCM 30562</strain>
    </source>
</reference>
<evidence type="ECO:0000256" key="15">
    <source>
        <dbReference type="RuleBase" id="RU003848"/>
    </source>
</evidence>
<evidence type="ECO:0000256" key="9">
    <source>
        <dbReference type="ARBA" id="ARBA00023065"/>
    </source>
</evidence>
<evidence type="ECO:0000256" key="8">
    <source>
        <dbReference type="ARBA" id="ARBA00022989"/>
    </source>
</evidence>
<dbReference type="GO" id="GO:0046933">
    <property type="term" value="F:proton-transporting ATP synthase activity, rotational mechanism"/>
    <property type="evidence" value="ECO:0007669"/>
    <property type="project" value="UniProtKB-UniRule"/>
</dbReference>
<protein>
    <recommendedName>
        <fullName evidence="14">ATP synthase subunit b</fullName>
    </recommendedName>
    <alternativeName>
        <fullName evidence="14">ATP synthase F(0) sector subunit b</fullName>
    </alternativeName>
    <alternativeName>
        <fullName evidence="14">ATPase subunit I</fullName>
    </alternativeName>
    <alternativeName>
        <fullName evidence="14">F-type ATPase subunit b</fullName>
        <shortName evidence="14">F-ATPase subunit b</shortName>
    </alternativeName>
</protein>
<dbReference type="OrthoDB" id="5243563at2"/>
<dbReference type="EMBL" id="VJZA01000030">
    <property type="protein sequence ID" value="TVT21041.1"/>
    <property type="molecule type" value="Genomic_DNA"/>
</dbReference>
<accession>A0A558A9V8</accession>
<comment type="similarity">
    <text evidence="2 14 15">Belongs to the ATPase B chain family.</text>
</comment>
<dbReference type="PANTHER" id="PTHR33445">
    <property type="entry name" value="ATP SYNTHASE SUBUNIT B', CHLOROPLASTIC"/>
    <property type="match status" value="1"/>
</dbReference>
<evidence type="ECO:0000256" key="14">
    <source>
        <dbReference type="HAMAP-Rule" id="MF_01398"/>
    </source>
</evidence>
<evidence type="ECO:0000256" key="11">
    <source>
        <dbReference type="ARBA" id="ARBA00023310"/>
    </source>
</evidence>
<name>A0A558A9V8_9PSEU</name>
<dbReference type="InterPro" id="IPR028987">
    <property type="entry name" value="ATP_synth_B-like_membr_sf"/>
</dbReference>
<keyword evidence="16" id="KW-0175">Coiled coil</keyword>
<keyword evidence="18" id="KW-1185">Reference proteome</keyword>
<dbReference type="Pfam" id="PF00430">
    <property type="entry name" value="ATP-synt_B"/>
    <property type="match status" value="1"/>
</dbReference>
<keyword evidence="9 14" id="KW-0406">Ion transport</keyword>
<dbReference type="InterPro" id="IPR050059">
    <property type="entry name" value="ATP_synthase_B_chain"/>
</dbReference>
<comment type="function">
    <text evidence="12 14">F(1)F(0) ATP synthase produces ATP from ADP in the presence of a proton or sodium gradient. F-type ATPases consist of two structural domains, F(1) containing the extramembraneous catalytic core and F(0) containing the membrane proton channel, linked together by a central stalk and a peripheral stalk. During catalysis, ATP synthesis in the catalytic domain of F(1) is coupled via a rotary mechanism of the central stalk subunits to proton translocation.</text>
</comment>
<dbReference type="AlphaFoldDB" id="A0A558A9V8"/>
<comment type="caution">
    <text evidence="17">The sequence shown here is derived from an EMBL/GenBank/DDBJ whole genome shotgun (WGS) entry which is preliminary data.</text>
</comment>
<comment type="subunit">
    <text evidence="13 14">F-type ATPases have 2 components, F(1) - the catalytic core - and F(0) - the membrane proton channel. F(1) has five subunits: alpha(3), beta(3), gamma(1), delta(1), epsilon(1). F(0) has three main subunits: a(1), b(2) and c(10-14). The alpha and beta chains form an alternating ring which encloses part of the gamma chain. F(1) is attached to F(0) by a central stalk formed by the gamma and epsilon chains, while a peripheral stalk is formed by the delta and b chains.</text>
</comment>
<gene>
    <name evidence="14 17" type="primary">atpF</name>
    <name evidence="17" type="ORF">FNH06_18625</name>
</gene>
<keyword evidence="6 14" id="KW-0812">Transmembrane</keyword>
<dbReference type="Proteomes" id="UP000318578">
    <property type="component" value="Unassembled WGS sequence"/>
</dbReference>
<evidence type="ECO:0000256" key="16">
    <source>
        <dbReference type="SAM" id="Coils"/>
    </source>
</evidence>
<feature type="coiled-coil region" evidence="16">
    <location>
        <begin position="30"/>
        <end position="67"/>
    </location>
</feature>
<dbReference type="GO" id="GO:0046961">
    <property type="term" value="F:proton-transporting ATPase activity, rotational mechanism"/>
    <property type="evidence" value="ECO:0007669"/>
    <property type="project" value="TreeGrafter"/>
</dbReference>
<keyword evidence="11 14" id="KW-0066">ATP synthesis</keyword>
<evidence type="ECO:0000256" key="13">
    <source>
        <dbReference type="ARBA" id="ARBA00025830"/>
    </source>
</evidence>
<keyword evidence="10 14" id="KW-0472">Membrane</keyword>
<evidence type="ECO:0000256" key="7">
    <source>
        <dbReference type="ARBA" id="ARBA00022781"/>
    </source>
</evidence>
<dbReference type="InterPro" id="IPR005864">
    <property type="entry name" value="ATP_synth_F0_bsu_bac"/>
</dbReference>
<sequence length="177" mass="20003">MMDAGRYVGTLVAFLLIVGLIWWKIVPPLRRIMREKQETIRRQIEEAKRADERLAEAERTYAEAVAEARKEAAVIRDAARADAHRIGEEMRLRAEQEVERIKQRGEEHLAQQHQQVMRELRIEIGRLSSALAERLVREHLADDANRAATVDGFLDELEQTSARAGEPAVATAGEGAS</sequence>
<dbReference type="HAMAP" id="MF_01398">
    <property type="entry name" value="ATP_synth_b_bprime"/>
    <property type="match status" value="1"/>
</dbReference>
<evidence type="ECO:0000256" key="2">
    <source>
        <dbReference type="ARBA" id="ARBA00005513"/>
    </source>
</evidence>
<dbReference type="NCBIfam" id="TIGR01144">
    <property type="entry name" value="ATP_synt_b"/>
    <property type="match status" value="1"/>
</dbReference>
<dbReference type="SUPFAM" id="SSF81573">
    <property type="entry name" value="F1F0 ATP synthase subunit B, membrane domain"/>
    <property type="match status" value="1"/>
</dbReference>
<comment type="function">
    <text evidence="14">Component of the F(0) channel, it forms part of the peripheral stalk, linking F(1) to F(0).</text>
</comment>
<proteinExistence type="inferred from homology"/>
<keyword evidence="5 14" id="KW-0138">CF(0)</keyword>
<dbReference type="Gene3D" id="1.20.5.620">
    <property type="entry name" value="F1F0 ATP synthase subunit B, membrane domain"/>
    <property type="match status" value="1"/>
</dbReference>
<evidence type="ECO:0000256" key="4">
    <source>
        <dbReference type="ARBA" id="ARBA00022475"/>
    </source>
</evidence>